<evidence type="ECO:0000256" key="3">
    <source>
        <dbReference type="ARBA" id="ARBA00022692"/>
    </source>
</evidence>
<keyword evidence="7" id="KW-0479">Metal-binding</keyword>
<evidence type="ECO:0000256" key="8">
    <source>
        <dbReference type="SAM" id="MobiDB-lite"/>
    </source>
</evidence>
<dbReference type="InterPro" id="IPR037272">
    <property type="entry name" value="SNS_sf"/>
</dbReference>
<dbReference type="AlphaFoldDB" id="W2SMA0"/>
<gene>
    <name evidence="10" type="ORF">NECAME_04802</name>
</gene>
<sequence>MESDNPKLMKLLVSQVALGKLTRMGARNQMWRNKFVGFNVIVGYLTTYATYARFCHFLDQYGLGFVIAFVTCMFFIGLPLVYLEMALGQFTTLNAVAVFKRIAPIASGLGVSMLFLSLIVAIVDYSMLFSFISVLGNAVRVDTNEMPWHRCSNRADGPGDADNPNPVPRSMKKTSMTKNLLSYKTNKILLPFSYVKA</sequence>
<organism evidence="10 11">
    <name type="scientific">Necator americanus</name>
    <name type="common">Human hookworm</name>
    <dbReference type="NCBI Taxonomy" id="51031"/>
    <lineage>
        <taxon>Eukaryota</taxon>
        <taxon>Metazoa</taxon>
        <taxon>Ecdysozoa</taxon>
        <taxon>Nematoda</taxon>
        <taxon>Chromadorea</taxon>
        <taxon>Rhabditida</taxon>
        <taxon>Rhabditina</taxon>
        <taxon>Rhabditomorpha</taxon>
        <taxon>Strongyloidea</taxon>
        <taxon>Ancylostomatidae</taxon>
        <taxon>Bunostominae</taxon>
        <taxon>Necator</taxon>
    </lineage>
</organism>
<keyword evidence="4" id="KW-0769">Symport</keyword>
<proteinExistence type="predicted"/>
<name>W2SMA0_NECAM</name>
<evidence type="ECO:0000313" key="10">
    <source>
        <dbReference type="EMBL" id="ETN70789.1"/>
    </source>
</evidence>
<keyword evidence="7" id="KW-0915">Sodium</keyword>
<dbReference type="Proteomes" id="UP000053676">
    <property type="component" value="Unassembled WGS sequence"/>
</dbReference>
<feature type="binding site" evidence="7">
    <location>
        <position position="43"/>
    </location>
    <ligand>
        <name>Na(+)</name>
        <dbReference type="ChEBI" id="CHEBI:29101"/>
        <label>1</label>
    </ligand>
</feature>
<keyword evidence="2" id="KW-0813">Transport</keyword>
<dbReference type="PANTHER" id="PTHR11616">
    <property type="entry name" value="SODIUM/CHLORIDE DEPENDENT TRANSPORTER"/>
    <property type="match status" value="1"/>
</dbReference>
<feature type="transmembrane region" description="Helical" evidence="9">
    <location>
        <begin position="61"/>
        <end position="82"/>
    </location>
</feature>
<dbReference type="GO" id="GO:0005283">
    <property type="term" value="F:amino acid:sodium symporter activity"/>
    <property type="evidence" value="ECO:0007669"/>
    <property type="project" value="TreeGrafter"/>
</dbReference>
<evidence type="ECO:0000256" key="4">
    <source>
        <dbReference type="ARBA" id="ARBA00022847"/>
    </source>
</evidence>
<keyword evidence="5 9" id="KW-1133">Transmembrane helix</keyword>
<accession>W2SMA0</accession>
<dbReference type="InterPro" id="IPR000175">
    <property type="entry name" value="Na/ntran_symport"/>
</dbReference>
<reference evidence="11" key="1">
    <citation type="journal article" date="2014" name="Nat. Genet.">
        <title>Genome of the human hookworm Necator americanus.</title>
        <authorList>
            <person name="Tang Y.T."/>
            <person name="Gao X."/>
            <person name="Rosa B.A."/>
            <person name="Abubucker S."/>
            <person name="Hallsworth-Pepin K."/>
            <person name="Martin J."/>
            <person name="Tyagi R."/>
            <person name="Heizer E."/>
            <person name="Zhang X."/>
            <person name="Bhonagiri-Palsikar V."/>
            <person name="Minx P."/>
            <person name="Warren W.C."/>
            <person name="Wang Q."/>
            <person name="Zhan B."/>
            <person name="Hotez P.J."/>
            <person name="Sternberg P.W."/>
            <person name="Dougall A."/>
            <person name="Gaze S.T."/>
            <person name="Mulvenna J."/>
            <person name="Sotillo J."/>
            <person name="Ranganathan S."/>
            <person name="Rabelo E.M."/>
            <person name="Wilson R.K."/>
            <person name="Felgner P.L."/>
            <person name="Bethony J."/>
            <person name="Hawdon J.M."/>
            <person name="Gasser R.B."/>
            <person name="Loukas A."/>
            <person name="Mitreva M."/>
        </authorList>
    </citation>
    <scope>NUCLEOTIDE SEQUENCE [LARGE SCALE GENOMIC DNA]</scope>
</reference>
<dbReference type="GO" id="GO:0005886">
    <property type="term" value="C:plasma membrane"/>
    <property type="evidence" value="ECO:0007669"/>
    <property type="project" value="TreeGrafter"/>
</dbReference>
<comment type="subcellular location">
    <subcellularLocation>
        <location evidence="1">Membrane</location>
        <topology evidence="1">Multi-pass membrane protein</topology>
    </subcellularLocation>
</comment>
<dbReference type="GO" id="GO:0046872">
    <property type="term" value="F:metal ion binding"/>
    <property type="evidence" value="ECO:0007669"/>
    <property type="project" value="UniProtKB-KW"/>
</dbReference>
<dbReference type="PANTHER" id="PTHR11616:SF241">
    <property type="entry name" value="SODIUM- AND CHLORIDE-DEPENDENT GLYCINE TRANSPORTER 2"/>
    <property type="match status" value="1"/>
</dbReference>
<feature type="transmembrane region" description="Helical" evidence="9">
    <location>
        <begin position="102"/>
        <end position="123"/>
    </location>
</feature>
<dbReference type="SUPFAM" id="SSF161070">
    <property type="entry name" value="SNF-like"/>
    <property type="match status" value="1"/>
</dbReference>
<feature type="transmembrane region" description="Helical" evidence="9">
    <location>
        <begin position="35"/>
        <end position="54"/>
    </location>
</feature>
<dbReference type="PROSITE" id="PS50267">
    <property type="entry name" value="NA_NEUROTRAN_SYMP_3"/>
    <property type="match status" value="1"/>
</dbReference>
<evidence type="ECO:0000256" key="1">
    <source>
        <dbReference type="ARBA" id="ARBA00004141"/>
    </source>
</evidence>
<keyword evidence="11" id="KW-1185">Reference proteome</keyword>
<evidence type="ECO:0008006" key="12">
    <source>
        <dbReference type="Google" id="ProtNLM"/>
    </source>
</evidence>
<evidence type="ECO:0000256" key="7">
    <source>
        <dbReference type="PIRSR" id="PIRSR600175-1"/>
    </source>
</evidence>
<dbReference type="EMBL" id="KI668894">
    <property type="protein sequence ID" value="ETN70789.1"/>
    <property type="molecule type" value="Genomic_DNA"/>
</dbReference>
<keyword evidence="6 9" id="KW-0472">Membrane</keyword>
<dbReference type="Pfam" id="PF00209">
    <property type="entry name" value="SNF"/>
    <property type="match status" value="1"/>
</dbReference>
<evidence type="ECO:0000256" key="2">
    <source>
        <dbReference type="ARBA" id="ARBA00022448"/>
    </source>
</evidence>
<evidence type="ECO:0000313" key="11">
    <source>
        <dbReference type="Proteomes" id="UP000053676"/>
    </source>
</evidence>
<evidence type="ECO:0000256" key="6">
    <source>
        <dbReference type="ARBA" id="ARBA00023136"/>
    </source>
</evidence>
<dbReference type="GO" id="GO:0089718">
    <property type="term" value="P:amino acid import across plasma membrane"/>
    <property type="evidence" value="ECO:0007669"/>
    <property type="project" value="TreeGrafter"/>
</dbReference>
<keyword evidence="3 9" id="KW-0812">Transmembrane</keyword>
<evidence type="ECO:0000256" key="9">
    <source>
        <dbReference type="SAM" id="Phobius"/>
    </source>
</evidence>
<dbReference type="KEGG" id="nai:NECAME_04802"/>
<evidence type="ECO:0000256" key="5">
    <source>
        <dbReference type="ARBA" id="ARBA00022989"/>
    </source>
</evidence>
<feature type="region of interest" description="Disordered" evidence="8">
    <location>
        <begin position="152"/>
        <end position="171"/>
    </location>
</feature>
<protein>
    <recommendedName>
        <fullName evidence="12">Sodium:neurotransmitter symporter family protein</fullName>
    </recommendedName>
</protein>
<dbReference type="OrthoDB" id="5872181at2759"/>